<evidence type="ECO:0000313" key="2">
    <source>
        <dbReference type="EMBL" id="KAJ3997592.1"/>
    </source>
</evidence>
<feature type="transmembrane region" description="Helical" evidence="1">
    <location>
        <begin position="39"/>
        <end position="57"/>
    </location>
</feature>
<gene>
    <name evidence="2" type="ORF">F5050DRAFT_1750651</name>
</gene>
<sequence length="83" mass="9368">LIVVSRVNTSLQSPSDAFLLSLSLSLSLSFAYLVTHRHLIININININFFFLLFLLFSRSDTPSYFVFNLSTCYSDSSHLAGF</sequence>
<keyword evidence="1" id="KW-0472">Membrane</keyword>
<feature type="non-terminal residue" evidence="2">
    <location>
        <position position="1"/>
    </location>
</feature>
<keyword evidence="3" id="KW-1185">Reference proteome</keyword>
<dbReference type="Proteomes" id="UP001163828">
    <property type="component" value="Unassembled WGS sequence"/>
</dbReference>
<feature type="non-terminal residue" evidence="2">
    <location>
        <position position="83"/>
    </location>
</feature>
<evidence type="ECO:0000256" key="1">
    <source>
        <dbReference type="SAM" id="Phobius"/>
    </source>
</evidence>
<comment type="caution">
    <text evidence="2">The sequence shown here is derived from an EMBL/GenBank/DDBJ whole genome shotgun (WGS) entry which is preliminary data.</text>
</comment>
<accession>A0ABQ8QGI0</accession>
<protein>
    <submittedName>
        <fullName evidence="2">Uncharacterized protein</fullName>
    </submittedName>
</protein>
<feature type="transmembrane region" description="Helical" evidence="1">
    <location>
        <begin position="17"/>
        <end position="34"/>
    </location>
</feature>
<keyword evidence="1" id="KW-1133">Transmembrane helix</keyword>
<reference evidence="2" key="1">
    <citation type="submission" date="2022-08" db="EMBL/GenBank/DDBJ databases">
        <authorList>
            <consortium name="DOE Joint Genome Institute"/>
            <person name="Min B."/>
            <person name="Riley R."/>
            <person name="Sierra-Patev S."/>
            <person name="Naranjo-Ortiz M."/>
            <person name="Looney B."/>
            <person name="Konkel Z."/>
            <person name="Slot J.C."/>
            <person name="Sakamoto Y."/>
            <person name="Steenwyk J.L."/>
            <person name="Rokas A."/>
            <person name="Carro J."/>
            <person name="Camarero S."/>
            <person name="Ferreira P."/>
            <person name="Molpeceres G."/>
            <person name="Ruiz-Duenas F.J."/>
            <person name="Serrano A."/>
            <person name="Henrissat B."/>
            <person name="Drula E."/>
            <person name="Hughes K.W."/>
            <person name="Mata J.L."/>
            <person name="Ishikawa N.K."/>
            <person name="Vargas-Isla R."/>
            <person name="Ushijima S."/>
            <person name="Smith C.A."/>
            <person name="Ahrendt S."/>
            <person name="Andreopoulos W."/>
            <person name="He G."/>
            <person name="Labutti K."/>
            <person name="Lipzen A."/>
            <person name="Ng V."/>
            <person name="Sandor L."/>
            <person name="Barry K."/>
            <person name="Martinez A.T."/>
            <person name="Xiao Y."/>
            <person name="Gibbons J.G."/>
            <person name="Terashima K."/>
            <person name="Hibbett D.S."/>
            <person name="Grigoriev I.V."/>
        </authorList>
    </citation>
    <scope>NUCLEOTIDE SEQUENCE</scope>
    <source>
        <strain evidence="2">TFB10827</strain>
    </source>
</reference>
<evidence type="ECO:0000313" key="3">
    <source>
        <dbReference type="Proteomes" id="UP001163828"/>
    </source>
</evidence>
<keyword evidence="1" id="KW-0812">Transmembrane</keyword>
<proteinExistence type="predicted"/>
<organism evidence="2 3">
    <name type="scientific">Lentinula boryana</name>
    <dbReference type="NCBI Taxonomy" id="40481"/>
    <lineage>
        <taxon>Eukaryota</taxon>
        <taxon>Fungi</taxon>
        <taxon>Dikarya</taxon>
        <taxon>Basidiomycota</taxon>
        <taxon>Agaricomycotina</taxon>
        <taxon>Agaricomycetes</taxon>
        <taxon>Agaricomycetidae</taxon>
        <taxon>Agaricales</taxon>
        <taxon>Marasmiineae</taxon>
        <taxon>Omphalotaceae</taxon>
        <taxon>Lentinula</taxon>
    </lineage>
</organism>
<dbReference type="EMBL" id="MU790578">
    <property type="protein sequence ID" value="KAJ3997592.1"/>
    <property type="molecule type" value="Genomic_DNA"/>
</dbReference>
<name>A0ABQ8QGI0_9AGAR</name>